<organism evidence="12 13">
    <name type="scientific">Ditylenchus dipsaci</name>
    <dbReference type="NCBI Taxonomy" id="166011"/>
    <lineage>
        <taxon>Eukaryota</taxon>
        <taxon>Metazoa</taxon>
        <taxon>Ecdysozoa</taxon>
        <taxon>Nematoda</taxon>
        <taxon>Chromadorea</taxon>
        <taxon>Rhabditida</taxon>
        <taxon>Tylenchina</taxon>
        <taxon>Tylenchomorpha</taxon>
        <taxon>Sphaerularioidea</taxon>
        <taxon>Anguinidae</taxon>
        <taxon>Anguininae</taxon>
        <taxon>Ditylenchus</taxon>
    </lineage>
</organism>
<dbReference type="InterPro" id="IPR005599">
    <property type="entry name" value="GPI_mannosylTrfase"/>
</dbReference>
<evidence type="ECO:0000313" key="12">
    <source>
        <dbReference type="Proteomes" id="UP000887574"/>
    </source>
</evidence>
<keyword evidence="5" id="KW-0808">Transferase</keyword>
<comment type="similarity">
    <text evidence="3 10">Belongs to the glycosyltransferase 22 family.</text>
</comment>
<proteinExistence type="inferred from homology"/>
<dbReference type="Proteomes" id="UP000887574">
    <property type="component" value="Unplaced"/>
</dbReference>
<comment type="subcellular location">
    <subcellularLocation>
        <location evidence="1 10">Endoplasmic reticulum membrane</location>
        <topology evidence="1 10">Multi-pass membrane protein</topology>
    </subcellularLocation>
</comment>
<feature type="signal peptide" evidence="11">
    <location>
        <begin position="1"/>
        <end position="28"/>
    </location>
</feature>
<evidence type="ECO:0000256" key="11">
    <source>
        <dbReference type="SAM" id="SignalP"/>
    </source>
</evidence>
<evidence type="ECO:0000256" key="1">
    <source>
        <dbReference type="ARBA" id="ARBA00004477"/>
    </source>
</evidence>
<feature type="transmembrane region" description="Helical" evidence="10">
    <location>
        <begin position="430"/>
        <end position="447"/>
    </location>
</feature>
<keyword evidence="9 10" id="KW-0472">Membrane</keyword>
<keyword evidence="7 10" id="KW-0256">Endoplasmic reticulum</keyword>
<feature type="chain" id="PRO_5037999815" description="Mannosyltransferase" evidence="11">
    <location>
        <begin position="29"/>
        <end position="487"/>
    </location>
</feature>
<name>A0A915E6S3_9BILA</name>
<dbReference type="PANTHER" id="PTHR22760">
    <property type="entry name" value="GLYCOSYLTRANSFERASE"/>
    <property type="match status" value="1"/>
</dbReference>
<evidence type="ECO:0000256" key="9">
    <source>
        <dbReference type="ARBA" id="ARBA00023136"/>
    </source>
</evidence>
<evidence type="ECO:0000256" key="8">
    <source>
        <dbReference type="ARBA" id="ARBA00022989"/>
    </source>
</evidence>
<feature type="transmembrane region" description="Helical" evidence="10">
    <location>
        <begin position="264"/>
        <end position="284"/>
    </location>
</feature>
<feature type="transmembrane region" description="Helical" evidence="10">
    <location>
        <begin position="227"/>
        <end position="252"/>
    </location>
</feature>
<reference evidence="13" key="1">
    <citation type="submission" date="2022-11" db="UniProtKB">
        <authorList>
            <consortium name="WormBaseParasite"/>
        </authorList>
    </citation>
    <scope>IDENTIFICATION</scope>
</reference>
<dbReference type="AlphaFoldDB" id="A0A915E6S3"/>
<dbReference type="PANTHER" id="PTHR22760:SF2">
    <property type="entry name" value="ALPHA-1,2-MANNOSYLTRANSFERASE ALG9"/>
    <property type="match status" value="1"/>
</dbReference>
<comment type="pathway">
    <text evidence="2">Protein modification; protein glycosylation.</text>
</comment>
<evidence type="ECO:0000256" key="10">
    <source>
        <dbReference type="RuleBase" id="RU363075"/>
    </source>
</evidence>
<dbReference type="WBParaSite" id="jg26365">
    <property type="protein sequence ID" value="jg26365"/>
    <property type="gene ID" value="jg26365"/>
</dbReference>
<feature type="transmembrane region" description="Helical" evidence="10">
    <location>
        <begin position="185"/>
        <end position="207"/>
    </location>
</feature>
<protein>
    <recommendedName>
        <fullName evidence="10">Mannosyltransferase</fullName>
        <ecNumber evidence="10">2.4.1.-</ecNumber>
    </recommendedName>
</protein>
<keyword evidence="11" id="KW-0732">Signal</keyword>
<evidence type="ECO:0000256" key="7">
    <source>
        <dbReference type="ARBA" id="ARBA00022824"/>
    </source>
</evidence>
<evidence type="ECO:0000313" key="13">
    <source>
        <dbReference type="WBParaSite" id="jg26365"/>
    </source>
</evidence>
<feature type="transmembrane region" description="Helical" evidence="10">
    <location>
        <begin position="152"/>
        <end position="173"/>
    </location>
</feature>
<keyword evidence="6 10" id="KW-0812">Transmembrane</keyword>
<feature type="transmembrane region" description="Helical" evidence="10">
    <location>
        <begin position="374"/>
        <end position="395"/>
    </location>
</feature>
<evidence type="ECO:0000256" key="2">
    <source>
        <dbReference type="ARBA" id="ARBA00004922"/>
    </source>
</evidence>
<keyword evidence="12" id="KW-1185">Reference proteome</keyword>
<feature type="transmembrane region" description="Helical" evidence="10">
    <location>
        <begin position="328"/>
        <end position="349"/>
    </location>
</feature>
<dbReference type="GO" id="GO:0006487">
    <property type="term" value="P:protein N-linked glycosylation"/>
    <property type="evidence" value="ECO:0007669"/>
    <property type="project" value="TreeGrafter"/>
</dbReference>
<evidence type="ECO:0000256" key="3">
    <source>
        <dbReference type="ARBA" id="ARBA00007063"/>
    </source>
</evidence>
<feature type="transmembrane region" description="Helical" evidence="10">
    <location>
        <begin position="404"/>
        <end position="424"/>
    </location>
</feature>
<keyword evidence="4 10" id="KW-0328">Glycosyltransferase</keyword>
<dbReference type="Pfam" id="PF03901">
    <property type="entry name" value="Glyco_transf_22"/>
    <property type="match status" value="1"/>
</dbReference>
<sequence length="487" mass="56126">MIPAMWRCVLRCAMKLLKIISLADVANAIRLIKVMHPRLPIPSIQGENYERIIEIFLEAQKSPRKRFSRLISLMDELKIIVLNTSDCLFWAIITDCDEVYNYWEPLHLLLFGRGFQTWEYSPAYAIRSWLYINLHNFPAQLMFPLLASSKAAFFHTLRFVIGFVGLSADICLYESVSQRLGNRVALLYMIFNMFSIGMFNASCAFLPSSFSMIMNAFAMAAYLQEKWFWAIFCTCVSALVGWPFAAVLGLPIALEMLVFRAKRLGLRFILFSMASAAIVLPALYFVDSFYYGKPVIAPLNIVLYNIFSDHGPDLYGVEPISYYLKNLFLNWNILPMFALLSLPVSLYVYTRNTYTVVGNQQKDYIQLEYSASYWYRYFPVLTIYLAASLWLLIFFSQPHKEERFLFPIYPLISVLAAIALDSLLRVSNKLHNLVILVVATFILLSLSRGIALHRNFSATLETYKGFHDHFMVKQSQMDFANMQVGKF</sequence>
<accession>A0A915E6S3</accession>
<evidence type="ECO:0000256" key="6">
    <source>
        <dbReference type="ARBA" id="ARBA00022692"/>
    </source>
</evidence>
<dbReference type="EC" id="2.4.1.-" evidence="10"/>
<dbReference type="GO" id="GO:0005789">
    <property type="term" value="C:endoplasmic reticulum membrane"/>
    <property type="evidence" value="ECO:0007669"/>
    <property type="project" value="UniProtKB-SubCell"/>
</dbReference>
<keyword evidence="8 10" id="KW-1133">Transmembrane helix</keyword>
<evidence type="ECO:0000256" key="5">
    <source>
        <dbReference type="ARBA" id="ARBA00022679"/>
    </source>
</evidence>
<evidence type="ECO:0000256" key="4">
    <source>
        <dbReference type="ARBA" id="ARBA00022676"/>
    </source>
</evidence>
<dbReference type="GO" id="GO:0000026">
    <property type="term" value="F:alpha-1,2-mannosyltransferase activity"/>
    <property type="evidence" value="ECO:0007669"/>
    <property type="project" value="TreeGrafter"/>
</dbReference>